<protein>
    <recommendedName>
        <fullName evidence="3">DinB family protein</fullName>
    </recommendedName>
</protein>
<organism evidence="1 2">
    <name type="scientific">Vibrio marisflavi CECT 7928</name>
    <dbReference type="NCBI Taxonomy" id="634439"/>
    <lineage>
        <taxon>Bacteria</taxon>
        <taxon>Pseudomonadati</taxon>
        <taxon>Pseudomonadota</taxon>
        <taxon>Gammaproteobacteria</taxon>
        <taxon>Vibrionales</taxon>
        <taxon>Vibrionaceae</taxon>
        <taxon>Vibrio</taxon>
    </lineage>
</organism>
<comment type="caution">
    <text evidence="1">The sequence shown here is derived from an EMBL/GenBank/DDBJ whole genome shotgun (WGS) entry which is preliminary data.</text>
</comment>
<dbReference type="RefSeq" id="WP_237361971.1">
    <property type="nucleotide sequence ID" value="NZ_CAKLDM010000002.1"/>
</dbReference>
<dbReference type="EMBL" id="CAKLDM010000002">
    <property type="protein sequence ID" value="CAH0539923.1"/>
    <property type="molecule type" value="Genomic_DNA"/>
</dbReference>
<reference evidence="1" key="1">
    <citation type="submission" date="2021-11" db="EMBL/GenBank/DDBJ databases">
        <authorList>
            <person name="Rodrigo-Torres L."/>
            <person name="Arahal R. D."/>
            <person name="Lucena T."/>
        </authorList>
    </citation>
    <scope>NUCLEOTIDE SEQUENCE</scope>
    <source>
        <strain evidence="1">CECT 7928</strain>
    </source>
</reference>
<dbReference type="Proteomes" id="UP000838748">
    <property type="component" value="Unassembled WGS sequence"/>
</dbReference>
<evidence type="ECO:0000313" key="1">
    <source>
        <dbReference type="EMBL" id="CAH0539923.1"/>
    </source>
</evidence>
<accession>A0ABM9A4Q2</accession>
<evidence type="ECO:0008006" key="3">
    <source>
        <dbReference type="Google" id="ProtNLM"/>
    </source>
</evidence>
<keyword evidence="2" id="KW-1185">Reference proteome</keyword>
<dbReference type="InterPro" id="IPR034660">
    <property type="entry name" value="DinB/YfiT-like"/>
</dbReference>
<proteinExistence type="predicted"/>
<evidence type="ECO:0000313" key="2">
    <source>
        <dbReference type="Proteomes" id="UP000838748"/>
    </source>
</evidence>
<name>A0ABM9A4Q2_9VIBR</name>
<dbReference type="PANTHER" id="PTHR39473">
    <property type="match status" value="1"/>
</dbReference>
<dbReference type="SUPFAM" id="SSF109854">
    <property type="entry name" value="DinB/YfiT-like putative metalloenzymes"/>
    <property type="match status" value="1"/>
</dbReference>
<sequence length="184" mass="20754">MFVTSNKVLEDIREQHSPSIAVKGCIETLEQGFLFLEKLPEKDYVAIVEPYFSSSIGQHFRHVLDIFHSLTKSRQIIDYNQRRRGHDVEQSKSAAMGEVQAIIQWLKEVNEEELLEPVTILTEVSVSQTESSAMSSTLIREITFAALHATHHYAMAKVLSKMLGNATCEEFGVAPATATFIREQ</sequence>
<gene>
    <name evidence="1" type="ORF">VMF7928_02526</name>
</gene>
<dbReference type="PANTHER" id="PTHR39473:SF1">
    <property type="entry name" value="DINB-LIKE DOMAIN-CONTAINING PROTEIN"/>
    <property type="match status" value="1"/>
</dbReference>